<protein>
    <recommendedName>
        <fullName evidence="10">CRISPR-associated endonuclease Cas1</fullName>
        <ecNumber evidence="10">3.1.-.-</ecNumber>
    </recommendedName>
</protein>
<dbReference type="GO" id="GO:0004520">
    <property type="term" value="F:DNA endonuclease activity"/>
    <property type="evidence" value="ECO:0007669"/>
    <property type="project" value="InterPro"/>
</dbReference>
<dbReference type="NCBIfam" id="TIGR03640">
    <property type="entry name" value="cas1_DVULG"/>
    <property type="match status" value="1"/>
</dbReference>
<accession>A0A178HFP9</accession>
<evidence type="ECO:0000256" key="6">
    <source>
        <dbReference type="ARBA" id="ARBA00023118"/>
    </source>
</evidence>
<evidence type="ECO:0000313" key="11">
    <source>
        <dbReference type="EMBL" id="RAV77458.1"/>
    </source>
</evidence>
<dbReference type="GO" id="GO:0046872">
    <property type="term" value="F:metal ion binding"/>
    <property type="evidence" value="ECO:0007669"/>
    <property type="project" value="UniProtKB-UniRule"/>
</dbReference>
<comment type="similarity">
    <text evidence="10">Belongs to the CRISPR-associated endonuclease Cas1 family.</text>
</comment>
<dbReference type="Proteomes" id="UP000251923">
    <property type="component" value="Unassembled WGS sequence"/>
</dbReference>
<feature type="binding site" evidence="10">
    <location>
        <position position="166"/>
    </location>
    <ligand>
        <name>Mn(2+)</name>
        <dbReference type="ChEBI" id="CHEBI:29035"/>
    </ligand>
</feature>
<evidence type="ECO:0000256" key="7">
    <source>
        <dbReference type="ARBA" id="ARBA00023125"/>
    </source>
</evidence>
<evidence type="ECO:0000256" key="8">
    <source>
        <dbReference type="ARBA" id="ARBA00023211"/>
    </source>
</evidence>
<dbReference type="GO" id="GO:0043571">
    <property type="term" value="P:maintenance of CRISPR repeat elements"/>
    <property type="evidence" value="ECO:0007669"/>
    <property type="project" value="UniProtKB-UniRule"/>
</dbReference>
<dbReference type="InterPro" id="IPR019856">
    <property type="entry name" value="CRISPR-assoc_Cas1_DVULG"/>
</dbReference>
<keyword evidence="1 10" id="KW-0540">Nuclease</keyword>
<organism evidence="11 12">
    <name type="scientific">Aerococcus urinae</name>
    <dbReference type="NCBI Taxonomy" id="1376"/>
    <lineage>
        <taxon>Bacteria</taxon>
        <taxon>Bacillati</taxon>
        <taxon>Bacillota</taxon>
        <taxon>Bacilli</taxon>
        <taxon>Lactobacillales</taxon>
        <taxon>Aerococcaceae</taxon>
        <taxon>Aerococcus</taxon>
    </lineage>
</organism>
<keyword evidence="2 10" id="KW-0479">Metal-binding</keyword>
<comment type="cofactor">
    <cofactor evidence="10">
        <name>Mg(2+)</name>
        <dbReference type="ChEBI" id="CHEBI:18420"/>
    </cofactor>
    <cofactor evidence="10">
        <name>Mn(2+)</name>
        <dbReference type="ChEBI" id="CHEBI:29035"/>
    </cofactor>
</comment>
<feature type="binding site" evidence="10">
    <location>
        <position position="234"/>
    </location>
    <ligand>
        <name>Mn(2+)</name>
        <dbReference type="ChEBI" id="CHEBI:29035"/>
    </ligand>
</feature>
<dbReference type="EMBL" id="QMHM01000024">
    <property type="protein sequence ID" value="RAV77458.1"/>
    <property type="molecule type" value="Genomic_DNA"/>
</dbReference>
<evidence type="ECO:0000256" key="3">
    <source>
        <dbReference type="ARBA" id="ARBA00022759"/>
    </source>
</evidence>
<evidence type="ECO:0000256" key="2">
    <source>
        <dbReference type="ARBA" id="ARBA00022723"/>
    </source>
</evidence>
<reference evidence="11 12" key="1">
    <citation type="submission" date="2018-04" db="EMBL/GenBank/DDBJ databases">
        <title>Aerococcus urinae genomes.</title>
        <authorList>
            <person name="Hilt E."/>
            <person name="Gilbert N.M."/>
            <person name="Thomas-White K."/>
            <person name="Putonti C."/>
            <person name="Lewis A.L."/>
            <person name="Visck K.L."/>
            <person name="Wolfe A.J."/>
        </authorList>
    </citation>
    <scope>NUCLEOTIDE SEQUENCE [LARGE SCALE GENOMIC DNA]</scope>
    <source>
        <strain evidence="11 12">UMB7480</strain>
    </source>
</reference>
<dbReference type="InterPro" id="IPR042211">
    <property type="entry name" value="CRISPR-assoc_Cas1_N"/>
</dbReference>
<sequence>MRKLLNTLYITNEDYYLGCQGENIIIKLDGKIIRRFPIHILEDIVTFNYVGVSPALIKLCNEHKISLTFLTPSGNFCGKFIGKTNGNVLLRREQYRIADDERALQCAKWMIEAKLINSRKNYLRLMNDHKKRLDSLEEIQIACDKIKENVLSIPAVTTSDELRGIEGDGARTYFQLFDSLILHQKEDFKFVFRSRRPPLNRVNAALSFLYSLLTHEVQSALETVGLDSYVGFFHTDRPGRAGLALDMMEELRAYLVDRLVVSLINRKQIKAADFEVKENSAVLLNDDGRTKVINAWQKRKQQEIKHPYLKEKISIGLIPYVQAQLLARYIRGDIDYYPAFIS</sequence>
<dbReference type="GO" id="GO:0051607">
    <property type="term" value="P:defense response to virus"/>
    <property type="evidence" value="ECO:0007669"/>
    <property type="project" value="UniProtKB-UniRule"/>
</dbReference>
<dbReference type="AlphaFoldDB" id="A0A178HFP9"/>
<dbReference type="InterPro" id="IPR002729">
    <property type="entry name" value="CRISPR-assoc_Cas1"/>
</dbReference>
<dbReference type="InterPro" id="IPR042206">
    <property type="entry name" value="CRISPR-assoc_Cas1_C"/>
</dbReference>
<evidence type="ECO:0000256" key="4">
    <source>
        <dbReference type="ARBA" id="ARBA00022801"/>
    </source>
</evidence>
<dbReference type="PANTHER" id="PTHR34353">
    <property type="entry name" value="CRISPR-ASSOCIATED ENDONUCLEASE CAS1 1"/>
    <property type="match status" value="1"/>
</dbReference>
<comment type="caution">
    <text evidence="11">The sequence shown here is derived from an EMBL/GenBank/DDBJ whole genome shotgun (WGS) entry which is preliminary data.</text>
</comment>
<keyword evidence="4 10" id="KW-0378">Hydrolase</keyword>
<keyword evidence="8 10" id="KW-0464">Manganese</keyword>
<dbReference type="PANTHER" id="PTHR34353:SF2">
    <property type="entry name" value="CRISPR-ASSOCIATED ENDONUCLEASE CAS1 1"/>
    <property type="match status" value="1"/>
</dbReference>
<evidence type="ECO:0000256" key="1">
    <source>
        <dbReference type="ARBA" id="ARBA00022722"/>
    </source>
</evidence>
<dbReference type="GO" id="GO:0016787">
    <property type="term" value="F:hydrolase activity"/>
    <property type="evidence" value="ECO:0007669"/>
    <property type="project" value="UniProtKB-KW"/>
</dbReference>
<dbReference type="NCBIfam" id="TIGR00287">
    <property type="entry name" value="cas1"/>
    <property type="match status" value="1"/>
</dbReference>
<keyword evidence="6 10" id="KW-0051">Antiviral defense</keyword>
<evidence type="ECO:0000256" key="5">
    <source>
        <dbReference type="ARBA" id="ARBA00022842"/>
    </source>
</evidence>
<dbReference type="InterPro" id="IPR050646">
    <property type="entry name" value="Cas1"/>
</dbReference>
<comment type="function">
    <text evidence="10">CRISPR (clustered regularly interspaced short palindromic repeat), is an adaptive immune system that provides protection against mobile genetic elements (viruses, transposable elements and conjugative plasmids). CRISPR clusters contain spacers, sequences complementary to antecedent mobile elements, and target invading nucleic acids. CRISPR clusters are transcribed and processed into CRISPR RNA (crRNA). Acts as a dsDNA endonuclease. Involved in the integration of spacer DNA into the CRISPR cassette.</text>
</comment>
<feature type="binding site" evidence="10">
    <location>
        <position position="249"/>
    </location>
    <ligand>
        <name>Mn(2+)</name>
        <dbReference type="ChEBI" id="CHEBI:29035"/>
    </ligand>
</feature>
<dbReference type="RefSeq" id="WP_064293056.1">
    <property type="nucleotide sequence ID" value="NZ_JASODP010000017.1"/>
</dbReference>
<comment type="subunit">
    <text evidence="9 10">Homodimer, forms a heterotetramer with a Cas2 homodimer.</text>
</comment>
<evidence type="ECO:0000256" key="10">
    <source>
        <dbReference type="HAMAP-Rule" id="MF_01470"/>
    </source>
</evidence>
<proteinExistence type="inferred from homology"/>
<dbReference type="Gene3D" id="1.20.120.920">
    <property type="entry name" value="CRISPR-associated endonuclease Cas1, C-terminal domain"/>
    <property type="match status" value="1"/>
</dbReference>
<name>A0A178HFP9_9LACT</name>
<dbReference type="Pfam" id="PF01867">
    <property type="entry name" value="Cas_Cas1"/>
    <property type="match status" value="1"/>
</dbReference>
<dbReference type="GeneID" id="86971621"/>
<dbReference type="HAMAP" id="MF_01470">
    <property type="entry name" value="Cas1"/>
    <property type="match status" value="1"/>
</dbReference>
<gene>
    <name evidence="10" type="primary">cas1</name>
    <name evidence="11" type="ORF">DBT54_08765</name>
</gene>
<keyword evidence="3 10" id="KW-0255">Endonuclease</keyword>
<evidence type="ECO:0000256" key="9">
    <source>
        <dbReference type="ARBA" id="ARBA00038592"/>
    </source>
</evidence>
<keyword evidence="7 10" id="KW-0238">DNA-binding</keyword>
<dbReference type="Gene3D" id="3.100.10.20">
    <property type="entry name" value="CRISPR-associated endonuclease Cas1, N-terminal domain"/>
    <property type="match status" value="1"/>
</dbReference>
<evidence type="ECO:0000313" key="12">
    <source>
        <dbReference type="Proteomes" id="UP000251923"/>
    </source>
</evidence>
<dbReference type="GO" id="GO:0003677">
    <property type="term" value="F:DNA binding"/>
    <property type="evidence" value="ECO:0007669"/>
    <property type="project" value="UniProtKB-KW"/>
</dbReference>
<dbReference type="EC" id="3.1.-.-" evidence="10"/>
<keyword evidence="5 10" id="KW-0460">Magnesium</keyword>